<dbReference type="PANTHER" id="PTHR15885:SF1">
    <property type="entry name" value="COILED-COIL DOMAIN-CONTAINING PROTEIN 174"/>
    <property type="match status" value="1"/>
</dbReference>
<dbReference type="Pfam" id="PF13300">
    <property type="entry name" value="DUF4078"/>
    <property type="match status" value="1"/>
</dbReference>
<organism evidence="3 4">
    <name type="scientific">Aulographum hederae CBS 113979</name>
    <dbReference type="NCBI Taxonomy" id="1176131"/>
    <lineage>
        <taxon>Eukaryota</taxon>
        <taxon>Fungi</taxon>
        <taxon>Dikarya</taxon>
        <taxon>Ascomycota</taxon>
        <taxon>Pezizomycotina</taxon>
        <taxon>Dothideomycetes</taxon>
        <taxon>Pleosporomycetidae</taxon>
        <taxon>Aulographales</taxon>
        <taxon>Aulographaceae</taxon>
    </lineage>
</organism>
<keyword evidence="1" id="KW-0175">Coiled coil</keyword>
<protein>
    <submittedName>
        <fullName evidence="3">Uncharacterized protein</fullName>
    </submittedName>
</protein>
<dbReference type="InterPro" id="IPR025066">
    <property type="entry name" value="CCDC174-like"/>
</dbReference>
<feature type="compositionally biased region" description="Low complexity" evidence="2">
    <location>
        <begin position="28"/>
        <end position="58"/>
    </location>
</feature>
<feature type="compositionally biased region" description="Acidic residues" evidence="2">
    <location>
        <begin position="153"/>
        <end position="175"/>
    </location>
</feature>
<dbReference type="Proteomes" id="UP000800041">
    <property type="component" value="Unassembled WGS sequence"/>
</dbReference>
<evidence type="ECO:0000313" key="3">
    <source>
        <dbReference type="EMBL" id="KAF1987187.1"/>
    </source>
</evidence>
<dbReference type="EMBL" id="ML977153">
    <property type="protein sequence ID" value="KAF1987187.1"/>
    <property type="molecule type" value="Genomic_DNA"/>
</dbReference>
<evidence type="ECO:0000313" key="4">
    <source>
        <dbReference type="Proteomes" id="UP000800041"/>
    </source>
</evidence>
<keyword evidence="4" id="KW-1185">Reference proteome</keyword>
<feature type="region of interest" description="Disordered" evidence="2">
    <location>
        <begin position="276"/>
        <end position="309"/>
    </location>
</feature>
<feature type="region of interest" description="Disordered" evidence="2">
    <location>
        <begin position="1"/>
        <end position="117"/>
    </location>
</feature>
<feature type="region of interest" description="Disordered" evidence="2">
    <location>
        <begin position="251"/>
        <end position="270"/>
    </location>
</feature>
<feature type="compositionally biased region" description="Basic and acidic residues" evidence="2">
    <location>
        <begin position="102"/>
        <end position="117"/>
    </location>
</feature>
<feature type="compositionally biased region" description="Basic and acidic residues" evidence="2">
    <location>
        <begin position="282"/>
        <end position="309"/>
    </location>
</feature>
<feature type="compositionally biased region" description="Basic and acidic residues" evidence="2">
    <location>
        <begin position="252"/>
        <end position="270"/>
    </location>
</feature>
<feature type="compositionally biased region" description="Basic and acidic residues" evidence="2">
    <location>
        <begin position="176"/>
        <end position="195"/>
    </location>
</feature>
<evidence type="ECO:0000256" key="1">
    <source>
        <dbReference type="ARBA" id="ARBA00023054"/>
    </source>
</evidence>
<dbReference type="OrthoDB" id="333551at2759"/>
<gene>
    <name evidence="3" type="ORF">K402DRAFT_392886</name>
</gene>
<dbReference type="GO" id="GO:0005634">
    <property type="term" value="C:nucleus"/>
    <property type="evidence" value="ECO:0007669"/>
    <property type="project" value="TreeGrafter"/>
</dbReference>
<reference evidence="3" key="1">
    <citation type="journal article" date="2020" name="Stud. Mycol.">
        <title>101 Dothideomycetes genomes: a test case for predicting lifestyles and emergence of pathogens.</title>
        <authorList>
            <person name="Haridas S."/>
            <person name="Albert R."/>
            <person name="Binder M."/>
            <person name="Bloem J."/>
            <person name="Labutti K."/>
            <person name="Salamov A."/>
            <person name="Andreopoulos B."/>
            <person name="Baker S."/>
            <person name="Barry K."/>
            <person name="Bills G."/>
            <person name="Bluhm B."/>
            <person name="Cannon C."/>
            <person name="Castanera R."/>
            <person name="Culley D."/>
            <person name="Daum C."/>
            <person name="Ezra D."/>
            <person name="Gonzalez J."/>
            <person name="Henrissat B."/>
            <person name="Kuo A."/>
            <person name="Liang C."/>
            <person name="Lipzen A."/>
            <person name="Lutzoni F."/>
            <person name="Magnuson J."/>
            <person name="Mondo S."/>
            <person name="Nolan M."/>
            <person name="Ohm R."/>
            <person name="Pangilinan J."/>
            <person name="Park H.-J."/>
            <person name="Ramirez L."/>
            <person name="Alfaro M."/>
            <person name="Sun H."/>
            <person name="Tritt A."/>
            <person name="Yoshinaga Y."/>
            <person name="Zwiers L.-H."/>
            <person name="Turgeon B."/>
            <person name="Goodwin S."/>
            <person name="Spatafora J."/>
            <person name="Crous P."/>
            <person name="Grigoriev I."/>
        </authorList>
    </citation>
    <scope>NUCLEOTIDE SEQUENCE</scope>
    <source>
        <strain evidence="3">CBS 113979</strain>
    </source>
</reference>
<evidence type="ECO:0000256" key="2">
    <source>
        <dbReference type="SAM" id="MobiDB-lite"/>
    </source>
</evidence>
<proteinExistence type="predicted"/>
<sequence length="332" mass="37874">MSSKDDHLYKVVRPNRPSKKAVETSNTSAFASQLSSLIASSSSSKAPSNSPVPSNSGRPRPEKKDIFSAHNRNVKKRALKDLQNDDEQQSGPLVQKHSKHSSALDDRTTKRTRRNMEEKARLYAALKRGDVDDADGKYGVDFDRKFAEAEARGDDEDTSSGEHDDDEPDTDDEVMVDYKDEFGRDRRGKKRQAERERYRIMAAERAAQIHRDRILLPQDELQEYGISGAGIQTSAFKPDAAVAEAMEQLAALRDEGDAPPEDTHFDERQEVRVKGTGFFRFSQDKEERRKQQENLEREREETKRRERWRGEKLAEGFLSELGREMDEKGGKK</sequence>
<feature type="region of interest" description="Disordered" evidence="2">
    <location>
        <begin position="147"/>
        <end position="195"/>
    </location>
</feature>
<dbReference type="PANTHER" id="PTHR15885">
    <property type="entry name" value="COILED-COIL DOMAIN-CONTAINING PROTEIN 174"/>
    <property type="match status" value="1"/>
</dbReference>
<dbReference type="AlphaFoldDB" id="A0A6G1H2A8"/>
<accession>A0A6G1H2A8</accession>
<name>A0A6G1H2A8_9PEZI</name>